<organism evidence="1 2">
    <name type="scientific">Lentzea rhizosphaerae</name>
    <dbReference type="NCBI Taxonomy" id="2041025"/>
    <lineage>
        <taxon>Bacteria</taxon>
        <taxon>Bacillati</taxon>
        <taxon>Actinomycetota</taxon>
        <taxon>Actinomycetes</taxon>
        <taxon>Pseudonocardiales</taxon>
        <taxon>Pseudonocardiaceae</taxon>
        <taxon>Lentzea</taxon>
    </lineage>
</organism>
<proteinExistence type="predicted"/>
<protein>
    <recommendedName>
        <fullName evidence="3">VWFA domain-containing protein</fullName>
    </recommendedName>
</protein>
<evidence type="ECO:0000313" key="1">
    <source>
        <dbReference type="EMBL" id="MFC3894740.1"/>
    </source>
</evidence>
<keyword evidence="2" id="KW-1185">Reference proteome</keyword>
<comment type="caution">
    <text evidence="1">The sequence shown here is derived from an EMBL/GenBank/DDBJ whole genome shotgun (WGS) entry which is preliminary data.</text>
</comment>
<dbReference type="SUPFAM" id="SSF53300">
    <property type="entry name" value="vWA-like"/>
    <property type="match status" value="1"/>
</dbReference>
<dbReference type="InterPro" id="IPR036465">
    <property type="entry name" value="vWFA_dom_sf"/>
</dbReference>
<dbReference type="RefSeq" id="WP_382376293.1">
    <property type="nucleotide sequence ID" value="NZ_JBHRZI010000019.1"/>
</dbReference>
<evidence type="ECO:0008006" key="3">
    <source>
        <dbReference type="Google" id="ProtNLM"/>
    </source>
</evidence>
<dbReference type="Proteomes" id="UP001595690">
    <property type="component" value="Unassembled WGS sequence"/>
</dbReference>
<name>A0ABV8BYB9_9PSEU</name>
<evidence type="ECO:0000313" key="2">
    <source>
        <dbReference type="Proteomes" id="UP001595690"/>
    </source>
</evidence>
<reference evidence="2" key="1">
    <citation type="journal article" date="2019" name="Int. J. Syst. Evol. Microbiol.">
        <title>The Global Catalogue of Microorganisms (GCM) 10K type strain sequencing project: providing services to taxonomists for standard genome sequencing and annotation.</title>
        <authorList>
            <consortium name="The Broad Institute Genomics Platform"/>
            <consortium name="The Broad Institute Genome Sequencing Center for Infectious Disease"/>
            <person name="Wu L."/>
            <person name="Ma J."/>
        </authorList>
    </citation>
    <scope>NUCLEOTIDE SEQUENCE [LARGE SCALE GENOMIC DNA]</scope>
    <source>
        <strain evidence="2">CGMCC 4.7405</strain>
    </source>
</reference>
<sequence>MKRWLAAAGAVVVVLGLVIGGLWVYLTPDHRTTFLVDASESSDFREVADAVGTAASTMPGDDSLALRRFGGSCDGSNTAELVTPGTGQAGEIGDAARAITPEGKATLLSGILATIDDFARTYPFRGSVSNRVVVVARGDADTCGKNPDEIRSLIKQHTDKAGAKIDFRFVGHRLTPEQAKNLNAVAAAVDAQKPRLTKTSDELVTTLKEISVPANLAAKEVKTAPCDMVSPESLAAKYLPEPGLTYFDVKCAQDRYVLATLNTPKREAQDMPVVFEFENDTWQKTMAQTDMPCGQVPKEVWKAWNFDCLQEPAVCREGQRKVTVLSGWIDCPAAVDVADRYKAAIDAGQVAGQLLLWESGDWACSWPYEDGLAHAQVPLKCARSSDKAVVQIGDYQR</sequence>
<gene>
    <name evidence="1" type="ORF">ACFOWZ_24950</name>
</gene>
<dbReference type="Gene3D" id="3.40.50.410">
    <property type="entry name" value="von Willebrand factor, type A domain"/>
    <property type="match status" value="1"/>
</dbReference>
<dbReference type="EMBL" id="JBHRZI010000019">
    <property type="protein sequence ID" value="MFC3894740.1"/>
    <property type="molecule type" value="Genomic_DNA"/>
</dbReference>
<accession>A0ABV8BYB9</accession>